<reference evidence="2" key="1">
    <citation type="journal article" date="2017" name="Genome Biol.">
        <title>Comparative genomics reveals high biological diversity and specific adaptations in the industrially and medically important fungal genus Aspergillus.</title>
        <authorList>
            <person name="de Vries R.P."/>
            <person name="Riley R."/>
            <person name="Wiebenga A."/>
            <person name="Aguilar-Osorio G."/>
            <person name="Amillis S."/>
            <person name="Uchima C.A."/>
            <person name="Anderluh G."/>
            <person name="Asadollahi M."/>
            <person name="Askin M."/>
            <person name="Barry K."/>
            <person name="Battaglia E."/>
            <person name="Bayram O."/>
            <person name="Benocci T."/>
            <person name="Braus-Stromeyer S.A."/>
            <person name="Caldana C."/>
            <person name="Canovas D."/>
            <person name="Cerqueira G.C."/>
            <person name="Chen F."/>
            <person name="Chen W."/>
            <person name="Choi C."/>
            <person name="Clum A."/>
            <person name="Dos Santos R.A."/>
            <person name="Damasio A.R."/>
            <person name="Diallinas G."/>
            <person name="Emri T."/>
            <person name="Fekete E."/>
            <person name="Flipphi M."/>
            <person name="Freyberg S."/>
            <person name="Gallo A."/>
            <person name="Gournas C."/>
            <person name="Habgood R."/>
            <person name="Hainaut M."/>
            <person name="Harispe M.L."/>
            <person name="Henrissat B."/>
            <person name="Hilden K.S."/>
            <person name="Hope R."/>
            <person name="Hossain A."/>
            <person name="Karabika E."/>
            <person name="Karaffa L."/>
            <person name="Karanyi Z."/>
            <person name="Krasevec N."/>
            <person name="Kuo A."/>
            <person name="Kusch H."/>
            <person name="LaButti K."/>
            <person name="Lagendijk E.L."/>
            <person name="Lapidus A."/>
            <person name="Levasseur A."/>
            <person name="Lindquist E."/>
            <person name="Lipzen A."/>
            <person name="Logrieco A.F."/>
            <person name="MacCabe A."/>
            <person name="Maekelae M.R."/>
            <person name="Malavazi I."/>
            <person name="Melin P."/>
            <person name="Meyer V."/>
            <person name="Mielnichuk N."/>
            <person name="Miskei M."/>
            <person name="Molnar A.P."/>
            <person name="Mule G."/>
            <person name="Ngan C.Y."/>
            <person name="Orejas M."/>
            <person name="Orosz E."/>
            <person name="Ouedraogo J.P."/>
            <person name="Overkamp K.M."/>
            <person name="Park H.-S."/>
            <person name="Perrone G."/>
            <person name="Piumi F."/>
            <person name="Punt P.J."/>
            <person name="Ram A.F."/>
            <person name="Ramon A."/>
            <person name="Rauscher S."/>
            <person name="Record E."/>
            <person name="Riano-Pachon D.M."/>
            <person name="Robert V."/>
            <person name="Roehrig J."/>
            <person name="Ruller R."/>
            <person name="Salamov A."/>
            <person name="Salih N.S."/>
            <person name="Samson R.A."/>
            <person name="Sandor E."/>
            <person name="Sanguinetti M."/>
            <person name="Schuetze T."/>
            <person name="Sepcic K."/>
            <person name="Shelest E."/>
            <person name="Sherlock G."/>
            <person name="Sophianopoulou V."/>
            <person name="Squina F.M."/>
            <person name="Sun H."/>
            <person name="Susca A."/>
            <person name="Todd R.B."/>
            <person name="Tsang A."/>
            <person name="Unkles S.E."/>
            <person name="van de Wiele N."/>
            <person name="van Rossen-Uffink D."/>
            <person name="Oliveira J.V."/>
            <person name="Vesth T.C."/>
            <person name="Visser J."/>
            <person name="Yu J.-H."/>
            <person name="Zhou M."/>
            <person name="Andersen M.R."/>
            <person name="Archer D.B."/>
            <person name="Baker S.E."/>
            <person name="Benoit I."/>
            <person name="Brakhage A.A."/>
            <person name="Braus G.H."/>
            <person name="Fischer R."/>
            <person name="Frisvad J.C."/>
            <person name="Goldman G.H."/>
            <person name="Houbraken J."/>
            <person name="Oakley B."/>
            <person name="Pocsi I."/>
            <person name="Scazzocchio C."/>
            <person name="Seiboth B."/>
            <person name="vanKuyk P.A."/>
            <person name="Wortman J."/>
            <person name="Dyer P.S."/>
            <person name="Grigoriev I.V."/>
        </authorList>
    </citation>
    <scope>NUCLEOTIDE SEQUENCE [LARGE SCALE GENOMIC DNA]</scope>
    <source>
        <strain evidence="2">DTO 134E9</strain>
    </source>
</reference>
<proteinExistence type="predicted"/>
<dbReference type="Pfam" id="PF13489">
    <property type="entry name" value="Methyltransf_23"/>
    <property type="match status" value="1"/>
</dbReference>
<dbReference type="AlphaFoldDB" id="A0A1L9R3V8"/>
<sequence length="339" mass="38729">MDDLYAMGIFIVPPLTPPPTPPPDFPEDLQDQELTEPSVTISKNGRLYDLELYEDQYPWPIDSEARERQQHVHDVLIAYFGGSLWHAPITSQLGLVLDIGTGTGCWAFHFADELTSVRVHAIDSVVLQTNLVPLNLEIDIDNVSKYSDWHTMYQDVDFAHIGRMGHRIQNLGNVVNGIARCGKPGAWAEFVDWIVEFQTDQNCPVRQWCKDMKDALSHYGYDLDLPLEYENTLKEKGFSSVKTIDHRIPLSLEDSRHTMTSKKVVQIWAESLVEFSLEPMTAKLGYSAEYVHALCSAVYLTIVNGHTDGYLNWRVVYGQIPRYDNQQVLRAWKNFFGCF</sequence>
<evidence type="ECO:0008006" key="3">
    <source>
        <dbReference type="Google" id="ProtNLM"/>
    </source>
</evidence>
<dbReference type="STRING" id="1073089.A0A1L9R3V8"/>
<dbReference type="SUPFAM" id="SSF53335">
    <property type="entry name" value="S-adenosyl-L-methionine-dependent methyltransferases"/>
    <property type="match status" value="1"/>
</dbReference>
<dbReference type="PANTHER" id="PTHR43591:SF105">
    <property type="entry name" value="METHYLTRANSFERASE DOMAIN-CONTAINING PROTEIN-RELATED"/>
    <property type="match status" value="1"/>
</dbReference>
<keyword evidence="2" id="KW-1185">Reference proteome</keyword>
<evidence type="ECO:0000313" key="2">
    <source>
        <dbReference type="Proteomes" id="UP000184383"/>
    </source>
</evidence>
<dbReference type="Proteomes" id="UP000184383">
    <property type="component" value="Unassembled WGS sequence"/>
</dbReference>
<name>A0A1L9R3V8_ASPWE</name>
<evidence type="ECO:0000313" key="1">
    <source>
        <dbReference type="EMBL" id="OJJ29567.1"/>
    </source>
</evidence>
<dbReference type="PANTHER" id="PTHR43591">
    <property type="entry name" value="METHYLTRANSFERASE"/>
    <property type="match status" value="1"/>
</dbReference>
<organism evidence="1 2">
    <name type="scientific">Aspergillus wentii DTO 134E9</name>
    <dbReference type="NCBI Taxonomy" id="1073089"/>
    <lineage>
        <taxon>Eukaryota</taxon>
        <taxon>Fungi</taxon>
        <taxon>Dikarya</taxon>
        <taxon>Ascomycota</taxon>
        <taxon>Pezizomycotina</taxon>
        <taxon>Eurotiomycetes</taxon>
        <taxon>Eurotiomycetidae</taxon>
        <taxon>Eurotiales</taxon>
        <taxon>Aspergillaceae</taxon>
        <taxon>Aspergillus</taxon>
        <taxon>Aspergillus subgen. Cremei</taxon>
    </lineage>
</organism>
<dbReference type="EMBL" id="KV878221">
    <property type="protein sequence ID" value="OJJ29567.1"/>
    <property type="molecule type" value="Genomic_DNA"/>
</dbReference>
<dbReference type="Gene3D" id="3.40.50.150">
    <property type="entry name" value="Vaccinia Virus protein VP39"/>
    <property type="match status" value="1"/>
</dbReference>
<dbReference type="GeneID" id="63747582"/>
<gene>
    <name evidence="1" type="ORF">ASPWEDRAFT_177873</name>
</gene>
<dbReference type="RefSeq" id="XP_040683244.1">
    <property type="nucleotide sequence ID" value="XM_040831734.1"/>
</dbReference>
<protein>
    <recommendedName>
        <fullName evidence="3">Methyltransferase domain-containing protein</fullName>
    </recommendedName>
</protein>
<accession>A0A1L9R3V8</accession>
<dbReference type="OrthoDB" id="2013972at2759"/>
<dbReference type="VEuPathDB" id="FungiDB:ASPWEDRAFT_177873"/>
<dbReference type="GO" id="GO:0008168">
    <property type="term" value="F:methyltransferase activity"/>
    <property type="evidence" value="ECO:0007669"/>
    <property type="project" value="TreeGrafter"/>
</dbReference>
<dbReference type="InterPro" id="IPR029063">
    <property type="entry name" value="SAM-dependent_MTases_sf"/>
</dbReference>